<dbReference type="InterPro" id="IPR036909">
    <property type="entry name" value="Cyt_c-like_dom_sf"/>
</dbReference>
<keyword evidence="1" id="KW-0813">Transport</keyword>
<feature type="transmembrane region" description="Helical" evidence="7">
    <location>
        <begin position="12"/>
        <end position="32"/>
    </location>
</feature>
<dbReference type="RefSeq" id="WP_089332483.1">
    <property type="nucleotide sequence ID" value="NZ_FZNS01000003.1"/>
</dbReference>
<evidence type="ECO:0000313" key="9">
    <source>
        <dbReference type="EMBL" id="SNR54291.1"/>
    </source>
</evidence>
<dbReference type="Pfam" id="PF13442">
    <property type="entry name" value="Cytochrome_CBB3"/>
    <property type="match status" value="1"/>
</dbReference>
<gene>
    <name evidence="9" type="ORF">SAMN06269173_103522</name>
</gene>
<feature type="transmembrane region" description="Helical" evidence="7">
    <location>
        <begin position="98"/>
        <end position="114"/>
    </location>
</feature>
<evidence type="ECO:0000256" key="5">
    <source>
        <dbReference type="ARBA" id="ARBA00023004"/>
    </source>
</evidence>
<reference evidence="10" key="1">
    <citation type="submission" date="2017-06" db="EMBL/GenBank/DDBJ databases">
        <authorList>
            <person name="Varghese N."/>
            <person name="Submissions S."/>
        </authorList>
    </citation>
    <scope>NUCLEOTIDE SEQUENCE [LARGE SCALE GENOMIC DNA]</scope>
    <source>
        <strain evidence="10">DSM 28041</strain>
    </source>
</reference>
<dbReference type="AlphaFoldDB" id="A0A238X6T7"/>
<organism evidence="9 10">
    <name type="scientific">Hymenobacter mucosus</name>
    <dbReference type="NCBI Taxonomy" id="1411120"/>
    <lineage>
        <taxon>Bacteria</taxon>
        <taxon>Pseudomonadati</taxon>
        <taxon>Bacteroidota</taxon>
        <taxon>Cytophagia</taxon>
        <taxon>Cytophagales</taxon>
        <taxon>Hymenobacteraceae</taxon>
        <taxon>Hymenobacter</taxon>
    </lineage>
</organism>
<dbReference type="GO" id="GO:0020037">
    <property type="term" value="F:heme binding"/>
    <property type="evidence" value="ECO:0007669"/>
    <property type="project" value="InterPro"/>
</dbReference>
<protein>
    <submittedName>
        <fullName evidence="9">Cytochrome C oxidase, cbb3-type, subunit III</fullName>
    </submittedName>
</protein>
<dbReference type="PRINTS" id="PR00605">
    <property type="entry name" value="CYTCHROMECIC"/>
</dbReference>
<feature type="transmembrane region" description="Helical" evidence="7">
    <location>
        <begin position="44"/>
        <end position="66"/>
    </location>
</feature>
<evidence type="ECO:0000256" key="7">
    <source>
        <dbReference type="SAM" id="Phobius"/>
    </source>
</evidence>
<feature type="domain" description="Cytochrome c" evidence="8">
    <location>
        <begin position="190"/>
        <end position="265"/>
    </location>
</feature>
<dbReference type="GO" id="GO:0009055">
    <property type="term" value="F:electron transfer activity"/>
    <property type="evidence" value="ECO:0007669"/>
    <property type="project" value="InterPro"/>
</dbReference>
<dbReference type="GO" id="GO:0005506">
    <property type="term" value="F:iron ion binding"/>
    <property type="evidence" value="ECO:0007669"/>
    <property type="project" value="InterPro"/>
</dbReference>
<keyword evidence="7" id="KW-0472">Membrane</keyword>
<evidence type="ECO:0000256" key="3">
    <source>
        <dbReference type="ARBA" id="ARBA00022723"/>
    </source>
</evidence>
<dbReference type="PROSITE" id="PS51007">
    <property type="entry name" value="CYTC"/>
    <property type="match status" value="1"/>
</dbReference>
<evidence type="ECO:0000313" key="10">
    <source>
        <dbReference type="Proteomes" id="UP000198310"/>
    </source>
</evidence>
<dbReference type="InterPro" id="IPR009056">
    <property type="entry name" value="Cyt_c-like_dom"/>
</dbReference>
<dbReference type="Gene3D" id="1.10.760.10">
    <property type="entry name" value="Cytochrome c-like domain"/>
    <property type="match status" value="1"/>
</dbReference>
<dbReference type="Proteomes" id="UP000198310">
    <property type="component" value="Unassembled WGS sequence"/>
</dbReference>
<keyword evidence="2 6" id="KW-0349">Heme</keyword>
<dbReference type="PANTHER" id="PTHR37823:SF1">
    <property type="entry name" value="CYTOCHROME C-553-LIKE"/>
    <property type="match status" value="1"/>
</dbReference>
<evidence type="ECO:0000256" key="4">
    <source>
        <dbReference type="ARBA" id="ARBA00022982"/>
    </source>
</evidence>
<keyword evidence="7" id="KW-0812">Transmembrane</keyword>
<feature type="transmembrane region" description="Helical" evidence="7">
    <location>
        <begin position="72"/>
        <end position="91"/>
    </location>
</feature>
<dbReference type="InterPro" id="IPR051811">
    <property type="entry name" value="Cytochrome_c550/c551-like"/>
</dbReference>
<proteinExistence type="predicted"/>
<name>A0A238X6T7_9BACT</name>
<keyword evidence="3 6" id="KW-0479">Metal-binding</keyword>
<keyword evidence="7" id="KW-1133">Transmembrane helix</keyword>
<dbReference type="EMBL" id="FZNS01000003">
    <property type="protein sequence ID" value="SNR54291.1"/>
    <property type="molecule type" value="Genomic_DNA"/>
</dbReference>
<evidence type="ECO:0000256" key="1">
    <source>
        <dbReference type="ARBA" id="ARBA00022448"/>
    </source>
</evidence>
<evidence type="ECO:0000259" key="8">
    <source>
        <dbReference type="PROSITE" id="PS51007"/>
    </source>
</evidence>
<evidence type="ECO:0000256" key="6">
    <source>
        <dbReference type="PROSITE-ProRule" id="PRU00433"/>
    </source>
</evidence>
<dbReference type="SUPFAM" id="SSF46626">
    <property type="entry name" value="Cytochrome c"/>
    <property type="match status" value="1"/>
</dbReference>
<evidence type="ECO:0000256" key="2">
    <source>
        <dbReference type="ARBA" id="ARBA00022617"/>
    </source>
</evidence>
<keyword evidence="4" id="KW-0249">Electron transport</keyword>
<dbReference type="PANTHER" id="PTHR37823">
    <property type="entry name" value="CYTOCHROME C-553-LIKE"/>
    <property type="match status" value="1"/>
</dbReference>
<dbReference type="InterPro" id="IPR008168">
    <property type="entry name" value="Cyt_C_IC"/>
</dbReference>
<sequence>MFASTTLLRLHLVVVLAFLLFYALKAGLLLLGRNEQLRALRARTRIVDSVLGLLILLSGGVLLGSYPSTIPGWLWLKLGLVLVLLPTAIAAMRRQFKPGVVITLLGFVYVYGLAETGSPALQSPTAAARVAYSGGLAEATATPEAAPPVDTTAQSTATLSAADQATLAGATEPVRTDAAAMATPPAEPEIDLVAGKTLFAQNCAVCHGLDGKLGLNGAHDLTRSNLNATGRVYMVNNGMGKMPSFQKKLTEQQIQEVVAYSLTLK</sequence>
<keyword evidence="5 6" id="KW-0408">Iron</keyword>
<accession>A0A238X6T7</accession>
<keyword evidence="10" id="KW-1185">Reference proteome</keyword>